<keyword evidence="3" id="KW-1185">Reference proteome</keyword>
<evidence type="ECO:0000313" key="3">
    <source>
        <dbReference type="Proteomes" id="UP000027834"/>
    </source>
</evidence>
<evidence type="ECO:0000256" key="1">
    <source>
        <dbReference type="SAM" id="MobiDB-lite"/>
    </source>
</evidence>
<dbReference type="EMBL" id="CP072522">
    <property type="protein sequence ID" value="QTO23917.1"/>
    <property type="molecule type" value="Genomic_DNA"/>
</dbReference>
<sequence length="286" mass="32678">MSSINKRQTRHPIFRKMGSQADARPDDPNPADEIPEVDDEGPGELLDDDSESTARMDGGVEMPLFEGDTSTLPHEVRRAYALLLRGPSLDERHSKLWPVLIDHELRLRQLLHAAFLDLVIDREQKIAFARPAHIPDEDVPQLLREVRLTFVDSALVLHLRMMLVQAEAEGRRATVSRFEMIDHLKAYEASDNVDQTRFNRQVDGAIEKAKKYNFLRLIRNSGERFEISPVLKLVFSHDQIEELRRTYQDIRNQLGGRPLEGDGDLTNRSDSQSSGDPDDDHDIDEV</sequence>
<evidence type="ECO:0000313" key="2">
    <source>
        <dbReference type="EMBL" id="QTO23917.1"/>
    </source>
</evidence>
<feature type="compositionally biased region" description="Acidic residues" evidence="1">
    <location>
        <begin position="276"/>
        <end position="286"/>
    </location>
</feature>
<feature type="region of interest" description="Disordered" evidence="1">
    <location>
        <begin position="253"/>
        <end position="286"/>
    </location>
</feature>
<dbReference type="Pfam" id="PF13835">
    <property type="entry name" value="DUF4194"/>
    <property type="match status" value="1"/>
</dbReference>
<dbReference type="RefSeq" id="WP_154233846.1">
    <property type="nucleotide sequence ID" value="NZ_CP072522.1"/>
</dbReference>
<dbReference type="InterPro" id="IPR025449">
    <property type="entry name" value="JetB"/>
</dbReference>
<reference evidence="2" key="2">
    <citation type="submission" date="2021-03" db="EMBL/GenBank/DDBJ databases">
        <title>Complete genome sequence of Burkholderia seminalis 869T2.</title>
        <authorList>
            <person name="Hung S.-H."/>
            <person name="Huang C.-T."/>
            <person name="Huang C.-C."/>
            <person name="Kuo C.-H."/>
        </authorList>
    </citation>
    <scope>NUCLEOTIDE SEQUENCE</scope>
    <source>
        <strain evidence="2">869T2</strain>
    </source>
</reference>
<protein>
    <submittedName>
        <fullName evidence="2">DUF4194 domain-containing protein</fullName>
    </submittedName>
</protein>
<reference evidence="2" key="1">
    <citation type="submission" date="2014-04" db="EMBL/GenBank/DDBJ databases">
        <authorList>
            <person name="Ho Y.-N."/>
            <person name="Huang C.-C."/>
        </authorList>
    </citation>
    <scope>NUCLEOTIDE SEQUENCE</scope>
    <source>
        <strain evidence="2">869T2</strain>
    </source>
</reference>
<accession>A0A8A8DHZ4</accession>
<feature type="region of interest" description="Disordered" evidence="1">
    <location>
        <begin position="1"/>
        <end position="56"/>
    </location>
</feature>
<feature type="compositionally biased region" description="Acidic residues" evidence="1">
    <location>
        <begin position="29"/>
        <end position="51"/>
    </location>
</feature>
<gene>
    <name evidence="2" type="ORF">DT99_032300</name>
</gene>
<dbReference type="Proteomes" id="UP000027834">
    <property type="component" value="Chromosome 3"/>
</dbReference>
<organism evidence="2 3">
    <name type="scientific">Burkholderia seminalis</name>
    <dbReference type="NCBI Taxonomy" id="488731"/>
    <lineage>
        <taxon>Bacteria</taxon>
        <taxon>Pseudomonadati</taxon>
        <taxon>Pseudomonadota</taxon>
        <taxon>Betaproteobacteria</taxon>
        <taxon>Burkholderiales</taxon>
        <taxon>Burkholderiaceae</taxon>
        <taxon>Burkholderia</taxon>
        <taxon>Burkholderia cepacia complex</taxon>
    </lineage>
</organism>
<name>A0A8A8DHZ4_9BURK</name>
<dbReference type="AlphaFoldDB" id="A0A8A8DHZ4"/>
<proteinExistence type="predicted"/>